<name>A0A7J6P595_PEROL</name>
<dbReference type="InterPro" id="IPR056292">
    <property type="entry name" value="DRC7_C"/>
</dbReference>
<dbReference type="PANTHER" id="PTHR35249">
    <property type="entry name" value="DYNEIN REGULATORY COMPLEX SUBUNIT 7"/>
    <property type="match status" value="1"/>
</dbReference>
<accession>A0A7J6P595</accession>
<evidence type="ECO:0000259" key="2">
    <source>
        <dbReference type="Pfam" id="PF24671"/>
    </source>
</evidence>
<dbReference type="Pfam" id="PF24671">
    <property type="entry name" value="DRC7_C"/>
    <property type="match status" value="1"/>
</dbReference>
<dbReference type="InterPro" id="IPR033551">
    <property type="entry name" value="DRC7/lobo"/>
</dbReference>
<sequence>MAAVVSRLIWCDPSGCIVFFAIGTATQSLLPYSGAKSLEHTISTLKRTLRIAGLPEPCHGCRGKEALKKRRAQIQRRSGPDVQQGRTESDFEKYQTFAMFRIQILEQRLVRHEVQTFKKFTELEETLLADPRLQAMWDKDSSDEEGEDEPSCGEA</sequence>
<feature type="compositionally biased region" description="Acidic residues" evidence="1">
    <location>
        <begin position="141"/>
        <end position="155"/>
    </location>
</feature>
<dbReference type="GO" id="GO:0048870">
    <property type="term" value="P:cell motility"/>
    <property type="evidence" value="ECO:0007669"/>
    <property type="project" value="TreeGrafter"/>
</dbReference>
<dbReference type="PANTHER" id="PTHR35249:SF2">
    <property type="entry name" value="DYNEIN REGULATORY COMPLEX SUBUNIT 7"/>
    <property type="match status" value="1"/>
</dbReference>
<dbReference type="OrthoDB" id="10262874at2759"/>
<organism evidence="3 4">
    <name type="scientific">Perkinsus olseni</name>
    <name type="common">Perkinsus atlanticus</name>
    <dbReference type="NCBI Taxonomy" id="32597"/>
    <lineage>
        <taxon>Eukaryota</taxon>
        <taxon>Sar</taxon>
        <taxon>Alveolata</taxon>
        <taxon>Perkinsozoa</taxon>
        <taxon>Perkinsea</taxon>
        <taxon>Perkinsida</taxon>
        <taxon>Perkinsidae</taxon>
        <taxon>Perkinsus</taxon>
    </lineage>
</organism>
<comment type="caution">
    <text evidence="3">The sequence shown here is derived from an EMBL/GenBank/DDBJ whole genome shotgun (WGS) entry which is preliminary data.</text>
</comment>
<protein>
    <recommendedName>
        <fullName evidence="2">Dynein regulatory complex subunit 7 C-terminal domain-containing protein</fullName>
    </recommendedName>
</protein>
<proteinExistence type="predicted"/>
<gene>
    <name evidence="3" type="ORF">FOZ60_016003</name>
</gene>
<evidence type="ECO:0000256" key="1">
    <source>
        <dbReference type="SAM" id="MobiDB-lite"/>
    </source>
</evidence>
<evidence type="ECO:0000313" key="4">
    <source>
        <dbReference type="Proteomes" id="UP000541610"/>
    </source>
</evidence>
<feature type="region of interest" description="Disordered" evidence="1">
    <location>
        <begin position="134"/>
        <end position="155"/>
    </location>
</feature>
<dbReference type="GO" id="GO:0031514">
    <property type="term" value="C:motile cilium"/>
    <property type="evidence" value="ECO:0007669"/>
    <property type="project" value="TreeGrafter"/>
</dbReference>
<dbReference type="EMBL" id="JABANP010000083">
    <property type="protein sequence ID" value="KAF4691192.1"/>
    <property type="molecule type" value="Genomic_DNA"/>
</dbReference>
<reference evidence="3 4" key="1">
    <citation type="submission" date="2020-04" db="EMBL/GenBank/DDBJ databases">
        <title>Perkinsus olseni comparative genomics.</title>
        <authorList>
            <person name="Bogema D.R."/>
        </authorList>
    </citation>
    <scope>NUCLEOTIDE SEQUENCE [LARGE SCALE GENOMIC DNA]</scope>
    <source>
        <strain evidence="3">00978-12</strain>
    </source>
</reference>
<evidence type="ECO:0000313" key="3">
    <source>
        <dbReference type="EMBL" id="KAF4691192.1"/>
    </source>
</evidence>
<dbReference type="Proteomes" id="UP000541610">
    <property type="component" value="Unassembled WGS sequence"/>
</dbReference>
<dbReference type="AlphaFoldDB" id="A0A7J6P595"/>
<feature type="domain" description="Dynein regulatory complex subunit 7 C-terminal" evidence="2">
    <location>
        <begin position="64"/>
        <end position="137"/>
    </location>
</feature>